<name>A0A8J5FG43_ZINOF</name>
<gene>
    <name evidence="1" type="ORF">ZIOFF_055674</name>
</gene>
<dbReference type="EMBL" id="JACMSC010000015">
    <property type="protein sequence ID" value="KAG6487092.1"/>
    <property type="molecule type" value="Genomic_DNA"/>
</dbReference>
<dbReference type="InterPro" id="IPR046849">
    <property type="entry name" value="E2_motif"/>
</dbReference>
<sequence length="95" mass="10848">MYIVGYKPYDTKKESTNMKIESHWGGGNTHHFVADDQSYPQYKEIYEQLEELAIGAGEQGYELSIGWVLHCIEEELKENSLGYNSEKLALALGLF</sequence>
<evidence type="ECO:0000313" key="1">
    <source>
        <dbReference type="EMBL" id="KAG6487092.1"/>
    </source>
</evidence>
<keyword evidence="2" id="KW-1185">Reference proteome</keyword>
<protein>
    <submittedName>
        <fullName evidence="1">Uncharacterized protein</fullName>
    </submittedName>
</protein>
<comment type="caution">
    <text evidence="1">The sequence shown here is derived from an EMBL/GenBank/DDBJ whole genome shotgun (WGS) entry which is preliminary data.</text>
</comment>
<proteinExistence type="predicted"/>
<dbReference type="Proteomes" id="UP000734854">
    <property type="component" value="Unassembled WGS sequence"/>
</dbReference>
<organism evidence="1 2">
    <name type="scientific">Zingiber officinale</name>
    <name type="common">Ginger</name>
    <name type="synonym">Amomum zingiber</name>
    <dbReference type="NCBI Taxonomy" id="94328"/>
    <lineage>
        <taxon>Eukaryota</taxon>
        <taxon>Viridiplantae</taxon>
        <taxon>Streptophyta</taxon>
        <taxon>Embryophyta</taxon>
        <taxon>Tracheophyta</taxon>
        <taxon>Spermatophyta</taxon>
        <taxon>Magnoliopsida</taxon>
        <taxon>Liliopsida</taxon>
        <taxon>Zingiberales</taxon>
        <taxon>Zingiberaceae</taxon>
        <taxon>Zingiber</taxon>
    </lineage>
</organism>
<reference evidence="1 2" key="1">
    <citation type="submission" date="2020-08" db="EMBL/GenBank/DDBJ databases">
        <title>Plant Genome Project.</title>
        <authorList>
            <person name="Zhang R.-G."/>
        </authorList>
    </citation>
    <scope>NUCLEOTIDE SEQUENCE [LARGE SCALE GENOMIC DNA]</scope>
    <source>
        <tissue evidence="1">Rhizome</tissue>
    </source>
</reference>
<accession>A0A8J5FG43</accession>
<dbReference type="Pfam" id="PF20430">
    <property type="entry name" value="Eplus_motif"/>
    <property type="match status" value="1"/>
</dbReference>
<evidence type="ECO:0000313" key="2">
    <source>
        <dbReference type="Proteomes" id="UP000734854"/>
    </source>
</evidence>
<dbReference type="AlphaFoldDB" id="A0A8J5FG43"/>